<evidence type="ECO:0000256" key="3">
    <source>
        <dbReference type="ARBA" id="ARBA00022452"/>
    </source>
</evidence>
<keyword evidence="6" id="KW-0406">Ion transport</keyword>
<evidence type="ECO:0000313" key="15">
    <source>
        <dbReference type="EMBL" id="CRL59243.1"/>
    </source>
</evidence>
<dbReference type="Pfam" id="PF07715">
    <property type="entry name" value="Plug"/>
    <property type="match status" value="1"/>
</dbReference>
<keyword evidence="2 10" id="KW-0813">Transport</keyword>
<dbReference type="PANTHER" id="PTHR30069:SF53">
    <property type="entry name" value="COLICIN I RECEPTOR-RELATED"/>
    <property type="match status" value="1"/>
</dbReference>
<dbReference type="PANTHER" id="PTHR30069">
    <property type="entry name" value="TONB-DEPENDENT OUTER MEMBRANE RECEPTOR"/>
    <property type="match status" value="1"/>
</dbReference>
<name>A0A0G4Q0A7_9GAMM</name>
<comment type="similarity">
    <text evidence="10 11">Belongs to the TonB-dependent receptor family.</text>
</comment>
<organism evidence="15 17">
    <name type="scientific">Proteus penneri</name>
    <dbReference type="NCBI Taxonomy" id="102862"/>
    <lineage>
        <taxon>Bacteria</taxon>
        <taxon>Pseudomonadati</taxon>
        <taxon>Pseudomonadota</taxon>
        <taxon>Gammaproteobacteria</taxon>
        <taxon>Enterobacterales</taxon>
        <taxon>Morganellaceae</taxon>
        <taxon>Proteus</taxon>
    </lineage>
</organism>
<evidence type="ECO:0000256" key="7">
    <source>
        <dbReference type="ARBA" id="ARBA00023077"/>
    </source>
</evidence>
<sequence precursor="true">MVVLNKNKIALGVVAAIASSFVMTATAENVEKLLVTTASGFKQTVEDAPASVSVVTREQLETKSYRDVTDALKDVPGVLVTGGGSSSDISIRGMDAKYTMILVDGKRVASRETRPNSDNAGIEQGWLPPLPAIERIEVVRGPMSSLYGSDAMGGVINIITRKAQKEWNFSLRADSTITERKDSGNTNQGSFYAAGPLIDNVLGLKIQGQYSHRSEDKIVNGYNRQITATGGGTLSWTPDEQNTIDFEFKKDNQHRDSRVWHSKSGLPSRGKAPESSFTDYELTHYALTHDGIYDFGTMNTYVQRDESRNPSRKMDYDDTTVRNQTVLMFGDHTLSVGAQYRYEELKDEGNKLKASNKLDRYSWALFAEDEWAMTNDFALTGGLRMDKDENFGTHWTPRVYGVWHLTDEWTLKGGVSTGYRSPDLRQATASWGQGTGGGNYDAVIYGNPSLKPEKSVTEEISIIWDNRENLTASLGLFNTDFKDKIMEVRRCDSRTNKDGSKMAPGIRDCNLSDGVSNGGDAYDFVSDRTNVDKANMRGVEATFNWTISPEWNLAANYTFTDTEQKSGDFKGKPLNKQPRHMANATLNWETTPEMETWARINFRGKTSDYLARTSMSHGTPSYAFVDIGTSYSLTKQLNVIGGVYNVLDRRIDQEHFNTTLEGRRYNIGLNYNF</sequence>
<dbReference type="EMBL" id="CVRY01000001">
    <property type="protein sequence ID" value="CRL59243.1"/>
    <property type="molecule type" value="Genomic_DNA"/>
</dbReference>
<dbReference type="Proteomes" id="UP000183920">
    <property type="component" value="Unassembled WGS sequence"/>
</dbReference>
<keyword evidence="5 12" id="KW-0732">Signal</keyword>
<gene>
    <name evidence="15" type="primary">cirA_1</name>
    <name evidence="15" type="ORF">BN1804_00333</name>
    <name evidence="16" type="ORF">JFQ69_09430</name>
</gene>
<comment type="subcellular location">
    <subcellularLocation>
        <location evidence="1 10">Cell outer membrane</location>
        <topology evidence="1 10">Multi-pass membrane protein</topology>
    </subcellularLocation>
</comment>
<evidence type="ECO:0000256" key="9">
    <source>
        <dbReference type="ARBA" id="ARBA00023237"/>
    </source>
</evidence>
<keyword evidence="3 10" id="KW-1134">Transmembrane beta strand</keyword>
<protein>
    <submittedName>
        <fullName evidence="15">Colicin I receptor</fullName>
    </submittedName>
    <submittedName>
        <fullName evidence="16">Ligand-gated channel protein</fullName>
    </submittedName>
</protein>
<evidence type="ECO:0000256" key="2">
    <source>
        <dbReference type="ARBA" id="ARBA00022448"/>
    </source>
</evidence>
<reference evidence="16 18" key="3">
    <citation type="submission" date="2020-12" db="EMBL/GenBank/DDBJ databases">
        <title>Enhanced detection system for hospital associated transmission using whole genome sequencing surveillance.</title>
        <authorList>
            <person name="Harrison L.H."/>
            <person name="Van Tyne D."/>
            <person name="Marsh J.W."/>
            <person name="Griffith M.P."/>
            <person name="Snyder D.J."/>
            <person name="Cooper V.S."/>
            <person name="Mustapha M."/>
        </authorList>
    </citation>
    <scope>NUCLEOTIDE SEQUENCE [LARGE SCALE GENOMIC DNA]</scope>
    <source>
        <strain evidence="16 18">PR00195</strain>
    </source>
</reference>
<dbReference type="Proteomes" id="UP000619976">
    <property type="component" value="Unassembled WGS sequence"/>
</dbReference>
<evidence type="ECO:0000313" key="16">
    <source>
        <dbReference type="EMBL" id="MBJ2117880.1"/>
    </source>
</evidence>
<keyword evidence="8 10" id="KW-0472">Membrane</keyword>
<dbReference type="InterPro" id="IPR000531">
    <property type="entry name" value="Beta-barrel_TonB"/>
</dbReference>
<evidence type="ECO:0000256" key="8">
    <source>
        <dbReference type="ARBA" id="ARBA00023136"/>
    </source>
</evidence>
<evidence type="ECO:0000313" key="17">
    <source>
        <dbReference type="Proteomes" id="UP000183920"/>
    </source>
</evidence>
<dbReference type="InterPro" id="IPR037066">
    <property type="entry name" value="Plug_dom_sf"/>
</dbReference>
<dbReference type="SUPFAM" id="SSF56935">
    <property type="entry name" value="Porins"/>
    <property type="match status" value="1"/>
</dbReference>
<feature type="domain" description="TonB-dependent receptor plug" evidence="14">
    <location>
        <begin position="45"/>
        <end position="155"/>
    </location>
</feature>
<evidence type="ECO:0000313" key="18">
    <source>
        <dbReference type="Proteomes" id="UP000619976"/>
    </source>
</evidence>
<evidence type="ECO:0000256" key="11">
    <source>
        <dbReference type="RuleBase" id="RU003357"/>
    </source>
</evidence>
<evidence type="ECO:0000256" key="12">
    <source>
        <dbReference type="SAM" id="SignalP"/>
    </source>
</evidence>
<dbReference type="GO" id="GO:0044718">
    <property type="term" value="P:siderophore transmembrane transport"/>
    <property type="evidence" value="ECO:0007669"/>
    <property type="project" value="TreeGrafter"/>
</dbReference>
<evidence type="ECO:0000256" key="1">
    <source>
        <dbReference type="ARBA" id="ARBA00004571"/>
    </source>
</evidence>
<keyword evidence="15" id="KW-0675">Receptor</keyword>
<dbReference type="GO" id="GO:0015344">
    <property type="term" value="F:siderophore uptake transmembrane transporter activity"/>
    <property type="evidence" value="ECO:0007669"/>
    <property type="project" value="TreeGrafter"/>
</dbReference>
<dbReference type="PROSITE" id="PS52016">
    <property type="entry name" value="TONB_DEPENDENT_REC_3"/>
    <property type="match status" value="1"/>
</dbReference>
<keyword evidence="18" id="KW-1185">Reference proteome</keyword>
<keyword evidence="9 10" id="KW-0998">Cell outer membrane</keyword>
<dbReference type="InterPro" id="IPR012910">
    <property type="entry name" value="Plug_dom"/>
</dbReference>
<evidence type="ECO:0000256" key="10">
    <source>
        <dbReference type="PROSITE-ProRule" id="PRU01360"/>
    </source>
</evidence>
<dbReference type="EMBL" id="JAEKCB010000004">
    <property type="protein sequence ID" value="MBJ2117880.1"/>
    <property type="molecule type" value="Genomic_DNA"/>
</dbReference>
<proteinExistence type="inferred from homology"/>
<evidence type="ECO:0000256" key="6">
    <source>
        <dbReference type="ARBA" id="ARBA00023065"/>
    </source>
</evidence>
<dbReference type="CDD" id="cd01347">
    <property type="entry name" value="ligand_gated_channel"/>
    <property type="match status" value="1"/>
</dbReference>
<evidence type="ECO:0000256" key="4">
    <source>
        <dbReference type="ARBA" id="ARBA00022692"/>
    </source>
</evidence>
<dbReference type="Pfam" id="PF00593">
    <property type="entry name" value="TonB_dep_Rec_b-barrel"/>
    <property type="match status" value="1"/>
</dbReference>
<reference evidence="17" key="2">
    <citation type="submission" date="2015-06" db="EMBL/GenBank/DDBJ databases">
        <authorList>
            <person name="Urmite Genomes"/>
        </authorList>
    </citation>
    <scope>NUCLEOTIDE SEQUENCE [LARGE SCALE GENOMIC DNA]</scope>
    <source>
        <strain evidence="17">CSUR P1867</strain>
    </source>
</reference>
<dbReference type="InterPro" id="IPR036942">
    <property type="entry name" value="Beta-barrel_TonB_sf"/>
</dbReference>
<evidence type="ECO:0000259" key="14">
    <source>
        <dbReference type="Pfam" id="PF07715"/>
    </source>
</evidence>
<keyword evidence="7 11" id="KW-0798">TonB box</keyword>
<dbReference type="Gene3D" id="2.40.170.20">
    <property type="entry name" value="TonB-dependent receptor, beta-barrel domain"/>
    <property type="match status" value="1"/>
</dbReference>
<dbReference type="RefSeq" id="WP_072062733.1">
    <property type="nucleotide sequence ID" value="NZ_CAXOKJ010000015.1"/>
</dbReference>
<feature type="chain" id="PRO_5005195757" evidence="12">
    <location>
        <begin position="28"/>
        <end position="673"/>
    </location>
</feature>
<feature type="signal peptide" evidence="12">
    <location>
        <begin position="1"/>
        <end position="27"/>
    </location>
</feature>
<evidence type="ECO:0000256" key="5">
    <source>
        <dbReference type="ARBA" id="ARBA00022729"/>
    </source>
</evidence>
<dbReference type="InterPro" id="IPR039426">
    <property type="entry name" value="TonB-dep_rcpt-like"/>
</dbReference>
<dbReference type="GO" id="GO:0009279">
    <property type="term" value="C:cell outer membrane"/>
    <property type="evidence" value="ECO:0007669"/>
    <property type="project" value="UniProtKB-SubCell"/>
</dbReference>
<evidence type="ECO:0000259" key="13">
    <source>
        <dbReference type="Pfam" id="PF00593"/>
    </source>
</evidence>
<dbReference type="Gene3D" id="2.170.130.10">
    <property type="entry name" value="TonB-dependent receptor, plug domain"/>
    <property type="match status" value="1"/>
</dbReference>
<reference evidence="15" key="1">
    <citation type="submission" date="2015-06" db="EMBL/GenBank/DDBJ databases">
        <authorList>
            <person name="Urmite Genomes Urmite Genomes"/>
        </authorList>
    </citation>
    <scope>NUCLEOTIDE SEQUENCE [LARGE SCALE GENOMIC DNA]</scope>
    <source>
        <strain evidence="15">CSUR P1867</strain>
    </source>
</reference>
<keyword evidence="4 10" id="KW-0812">Transmembrane</keyword>
<feature type="domain" description="TonB-dependent receptor-like beta-barrel" evidence="13">
    <location>
        <begin position="201"/>
        <end position="646"/>
    </location>
</feature>
<dbReference type="NCBIfam" id="NF010038">
    <property type="entry name" value="PRK13513.1"/>
    <property type="match status" value="1"/>
</dbReference>
<accession>A0A0G4Q0A7</accession>
<dbReference type="AlphaFoldDB" id="A0A0G4Q0A7"/>